<evidence type="ECO:0000259" key="2">
    <source>
        <dbReference type="Pfam" id="PF21028"/>
    </source>
</evidence>
<dbReference type="InterPro" id="IPR023361">
    <property type="entry name" value="DUF1285_beta_roll_sf"/>
</dbReference>
<dbReference type="Pfam" id="PF06938">
    <property type="entry name" value="DUF1285_N"/>
    <property type="match status" value="1"/>
</dbReference>
<dbReference type="InterPro" id="IPR010707">
    <property type="entry name" value="DUF1285"/>
</dbReference>
<dbReference type="InterPro" id="IPR048342">
    <property type="entry name" value="DUF1285_C"/>
</dbReference>
<evidence type="ECO:0000313" key="4">
    <source>
        <dbReference type="Proteomes" id="UP001424441"/>
    </source>
</evidence>
<evidence type="ECO:0000259" key="1">
    <source>
        <dbReference type="Pfam" id="PF06938"/>
    </source>
</evidence>
<keyword evidence="4" id="KW-1185">Reference proteome</keyword>
<name>A0ABN1FWV2_9HYPH</name>
<accession>A0ABN1FWV2</accession>
<dbReference type="InterPro" id="IPR048341">
    <property type="entry name" value="DUF1285_N"/>
</dbReference>
<feature type="domain" description="DUF1285" evidence="1">
    <location>
        <begin position="43"/>
        <end position="110"/>
    </location>
</feature>
<proteinExistence type="predicted"/>
<evidence type="ECO:0000313" key="3">
    <source>
        <dbReference type="EMBL" id="GAA0599431.1"/>
    </source>
</evidence>
<gene>
    <name evidence="3" type="ORF">GCM10008943_13260</name>
</gene>
<reference evidence="3 4" key="1">
    <citation type="journal article" date="2019" name="Int. J. Syst. Evol. Microbiol.">
        <title>The Global Catalogue of Microorganisms (GCM) 10K type strain sequencing project: providing services to taxonomists for standard genome sequencing and annotation.</title>
        <authorList>
            <consortium name="The Broad Institute Genomics Platform"/>
            <consortium name="The Broad Institute Genome Sequencing Center for Infectious Disease"/>
            <person name="Wu L."/>
            <person name="Ma J."/>
        </authorList>
    </citation>
    <scope>NUCLEOTIDE SEQUENCE [LARGE SCALE GENOMIC DNA]</scope>
    <source>
        <strain evidence="3 4">JCM 15115</strain>
    </source>
</reference>
<dbReference type="Proteomes" id="UP001424441">
    <property type="component" value="Unassembled WGS sequence"/>
</dbReference>
<dbReference type="RefSeq" id="WP_374844574.1">
    <property type="nucleotide sequence ID" value="NZ_BAAADE010000002.1"/>
</dbReference>
<comment type="caution">
    <text evidence="3">The sequence shown here is derived from an EMBL/GenBank/DDBJ whole genome shotgun (WGS) entry which is preliminary data.</text>
</comment>
<protein>
    <submittedName>
        <fullName evidence="3">DUF1285 domain-containing protein</fullName>
    </submittedName>
</protein>
<dbReference type="Gene3D" id="3.10.540.10">
    <property type="entry name" value="duf1285 like domain"/>
    <property type="match status" value="1"/>
</dbReference>
<dbReference type="Gene3D" id="2.30.270.10">
    <property type="entry name" value="duf1285 protein"/>
    <property type="match status" value="1"/>
</dbReference>
<sequence>MVKSSPPQTVSPKRPDFSGKNIAEMAEILQNTAFGGEKTKALPPVEQWSPDFCGDIDMEIRADGSWFHEGSQINRKEMIRLFAGILRKDEDGKTYLVTPVERVGITVEDAHFLAVEMCVLPDQTLCFRTQLDDYVEADINHPLRFEIDAATGGVKPYINVRGRLEARLTRALTYDLMALGEEAQVDGEAMFVIRSGRVTFPVMTMRDLERLSAEL</sequence>
<dbReference type="EMBL" id="BAAADE010000002">
    <property type="protein sequence ID" value="GAA0599431.1"/>
    <property type="molecule type" value="Genomic_DNA"/>
</dbReference>
<feature type="domain" description="DUF1285" evidence="2">
    <location>
        <begin position="112"/>
        <end position="201"/>
    </location>
</feature>
<dbReference type="Pfam" id="PF21028">
    <property type="entry name" value="DUF1285_C"/>
    <property type="match status" value="1"/>
</dbReference>
<dbReference type="PIRSF" id="PIRSF029557">
    <property type="entry name" value="UCP029557"/>
    <property type="match status" value="1"/>
</dbReference>
<organism evidence="3 4">
    <name type="scientific">Paenochrobactrum glaciei</name>
    <dbReference type="NCBI Taxonomy" id="486407"/>
    <lineage>
        <taxon>Bacteria</taxon>
        <taxon>Pseudomonadati</taxon>
        <taxon>Pseudomonadota</taxon>
        <taxon>Alphaproteobacteria</taxon>
        <taxon>Hyphomicrobiales</taxon>
        <taxon>Brucellaceae</taxon>
        <taxon>Paenochrobactrum</taxon>
    </lineage>
</organism>